<organism evidence="3 4">
    <name type="scientific">Lepeophtheirus salmonis</name>
    <name type="common">Salmon louse</name>
    <name type="synonym">Caligus salmonis</name>
    <dbReference type="NCBI Taxonomy" id="72036"/>
    <lineage>
        <taxon>Eukaryota</taxon>
        <taxon>Metazoa</taxon>
        <taxon>Ecdysozoa</taxon>
        <taxon>Arthropoda</taxon>
        <taxon>Crustacea</taxon>
        <taxon>Multicrustacea</taxon>
        <taxon>Hexanauplia</taxon>
        <taxon>Copepoda</taxon>
        <taxon>Siphonostomatoida</taxon>
        <taxon>Caligidae</taxon>
        <taxon>Lepeophtheirus</taxon>
    </lineage>
</organism>
<dbReference type="Pfam" id="PF03399">
    <property type="entry name" value="SAC3_GANP"/>
    <property type="match status" value="1"/>
</dbReference>
<evidence type="ECO:0000313" key="3">
    <source>
        <dbReference type="EMBL" id="CAF2759249.1"/>
    </source>
</evidence>
<protein>
    <submittedName>
        <fullName evidence="3">THP3</fullName>
    </submittedName>
</protein>
<dbReference type="GO" id="GO:0005634">
    <property type="term" value="C:nucleus"/>
    <property type="evidence" value="ECO:0007669"/>
    <property type="project" value="TreeGrafter"/>
</dbReference>
<keyword evidence="4" id="KW-1185">Reference proteome</keyword>
<dbReference type="Proteomes" id="UP000675881">
    <property type="component" value="Chromosome 1"/>
</dbReference>
<dbReference type="Gene3D" id="1.25.40.990">
    <property type="match status" value="2"/>
</dbReference>
<dbReference type="InterPro" id="IPR045107">
    <property type="entry name" value="SAC3/GANP/THP3"/>
</dbReference>
<dbReference type="PANTHER" id="PTHR12436">
    <property type="entry name" value="80 KDA MCM3-ASSOCIATED PROTEIN"/>
    <property type="match status" value="1"/>
</dbReference>
<dbReference type="OrthoDB" id="199574at2759"/>
<name>A0A7R8GZW5_LEPSM</name>
<dbReference type="PANTHER" id="PTHR12436:SF4">
    <property type="entry name" value="LEUKOCYTE RECEPTOR CLUSTER MEMBER 8"/>
    <property type="match status" value="1"/>
</dbReference>
<accession>A0A7R8GZW5</accession>
<dbReference type="AlphaFoldDB" id="A0A7R8GZW5"/>
<feature type="region of interest" description="Disordered" evidence="1">
    <location>
        <begin position="68"/>
        <end position="118"/>
    </location>
</feature>
<feature type="domain" description="SAC3/GANP/THP3 conserved" evidence="2">
    <location>
        <begin position="160"/>
        <end position="269"/>
    </location>
</feature>
<proteinExistence type="predicted"/>
<reference evidence="3" key="1">
    <citation type="submission" date="2021-02" db="EMBL/GenBank/DDBJ databases">
        <authorList>
            <person name="Bekaert M."/>
        </authorList>
    </citation>
    <scope>NUCLEOTIDE SEQUENCE</scope>
    <source>
        <strain evidence="3">IoA-00</strain>
    </source>
</reference>
<gene>
    <name evidence="3" type="ORF">LSAA_429</name>
</gene>
<evidence type="ECO:0000256" key="1">
    <source>
        <dbReference type="SAM" id="MobiDB-lite"/>
    </source>
</evidence>
<sequence length="351" mass="41121">MNNSDWPQSLKNYVSRCFSKCVTDIDKDQVEIILKGKITKAANDGTLWKKDWDNEPLPSNLSYGAKFGNRLGIRRQRSPSPRSPVSKRKQLATTERRQKRAARFADNGKRSHPKKQTNLLSSLNNQLLSDNLDENSLNWDSLHIVGTCQDLEKIYLRLTTAPEPHMVRPVHILEKSLQMTMKHWLTKQDYHYTCGQFKSIRQDLTVQGIRNDFTVKVYETHARVALEKGDYTEFNQCQSQLKMLYADIGGENRLEFTSYRILYYMLHQRGTRYSNNWFINRERKAALRMIIKAYRVNVPISFIQKELGFLNPSTIKEDWHKFTEPFSLMYSDENKTMLDTKSSMVCLKDMQ</sequence>
<dbReference type="InterPro" id="IPR005062">
    <property type="entry name" value="SAC3/GANP/THP3_conserved"/>
</dbReference>
<evidence type="ECO:0000259" key="2">
    <source>
        <dbReference type="Pfam" id="PF03399"/>
    </source>
</evidence>
<dbReference type="EMBL" id="HG994580">
    <property type="protein sequence ID" value="CAF2759249.1"/>
    <property type="molecule type" value="Genomic_DNA"/>
</dbReference>
<evidence type="ECO:0000313" key="4">
    <source>
        <dbReference type="Proteomes" id="UP000675881"/>
    </source>
</evidence>